<dbReference type="GO" id="GO:0031564">
    <property type="term" value="P:transcription antitermination"/>
    <property type="evidence" value="ECO:0007669"/>
    <property type="project" value="UniProtKB-UniRule"/>
</dbReference>
<dbReference type="PRINTS" id="PR00338">
    <property type="entry name" value="NUSGTNSCPFCT"/>
</dbReference>
<dbReference type="SUPFAM" id="SSF50104">
    <property type="entry name" value="Translation proteins SH3-like domain"/>
    <property type="match status" value="1"/>
</dbReference>
<dbReference type="InterPro" id="IPR047050">
    <property type="entry name" value="NGN"/>
</dbReference>
<organism evidence="10 11">
    <name type="scientific">Candidatus Kapaibacterium thiocyanatum</name>
    <dbReference type="NCBI Taxonomy" id="1895771"/>
    <lineage>
        <taxon>Bacteria</taxon>
        <taxon>Pseudomonadati</taxon>
        <taxon>Candidatus Kapaibacteriota</taxon>
        <taxon>Candidatus Kapaibacteriia</taxon>
        <taxon>Candidatus Kapaibacteriales</taxon>
        <taxon>Candidatus Kapaibacteriaceae</taxon>
        <taxon>Candidatus Kapaibacterium</taxon>
    </lineage>
</organism>
<comment type="similarity">
    <text evidence="5 7">Belongs to the NusG family.</text>
</comment>
<dbReference type="GO" id="GO:0006353">
    <property type="term" value="P:DNA-templated transcription termination"/>
    <property type="evidence" value="ECO:0007669"/>
    <property type="project" value="UniProtKB-UniRule"/>
</dbReference>
<evidence type="ECO:0000313" key="11">
    <source>
        <dbReference type="Proteomes" id="UP000184233"/>
    </source>
</evidence>
<keyword evidence="3 5" id="KW-0805">Transcription regulation</keyword>
<accession>A0A1M3KW71</accession>
<dbReference type="InterPro" id="IPR001062">
    <property type="entry name" value="Transcrpt_antiterm_NusG"/>
</dbReference>
<dbReference type="SMART" id="SM00738">
    <property type="entry name" value="NGN"/>
    <property type="match status" value="1"/>
</dbReference>
<keyword evidence="1 5" id="KW-0806">Transcription termination</keyword>
<dbReference type="HAMAP" id="MF_00948">
    <property type="entry name" value="NusG"/>
    <property type="match status" value="1"/>
</dbReference>
<dbReference type="AlphaFoldDB" id="A0A1M3KW71"/>
<evidence type="ECO:0000256" key="2">
    <source>
        <dbReference type="ARBA" id="ARBA00022814"/>
    </source>
</evidence>
<dbReference type="Pfam" id="PF00467">
    <property type="entry name" value="KOW"/>
    <property type="match status" value="1"/>
</dbReference>
<feature type="domain" description="NusG-like N-terminal" evidence="8">
    <location>
        <begin position="13"/>
        <end position="121"/>
    </location>
</feature>
<dbReference type="PANTHER" id="PTHR30265">
    <property type="entry name" value="RHO-INTERACTING TRANSCRIPTION TERMINATION FACTOR NUSG"/>
    <property type="match status" value="1"/>
</dbReference>
<dbReference type="GO" id="GO:0005829">
    <property type="term" value="C:cytosol"/>
    <property type="evidence" value="ECO:0007669"/>
    <property type="project" value="TreeGrafter"/>
</dbReference>
<dbReference type="Gene3D" id="2.30.30.30">
    <property type="match status" value="1"/>
</dbReference>
<evidence type="ECO:0000256" key="6">
    <source>
        <dbReference type="NCBIfam" id="TIGR00922"/>
    </source>
</evidence>
<dbReference type="NCBIfam" id="TIGR00922">
    <property type="entry name" value="nusG"/>
    <property type="match status" value="1"/>
</dbReference>
<evidence type="ECO:0000259" key="8">
    <source>
        <dbReference type="SMART" id="SM00738"/>
    </source>
</evidence>
<dbReference type="Pfam" id="PF02357">
    <property type="entry name" value="NusG"/>
    <property type="match status" value="1"/>
</dbReference>
<dbReference type="InterPro" id="IPR043425">
    <property type="entry name" value="NusG-like"/>
</dbReference>
<evidence type="ECO:0000256" key="4">
    <source>
        <dbReference type="ARBA" id="ARBA00023163"/>
    </source>
</evidence>
<feature type="domain" description="KOW" evidence="9">
    <location>
        <begin position="133"/>
        <end position="160"/>
    </location>
</feature>
<sequence>MMDTATGQTTALEPKWYAIRTFTGHEARVKTSIETEMVRLGLQNRVKSIVIPQETVYEVRNGKRRTKVKNFLPGYILIEVALDKRLKEIILSLPSIVSFVGTKTEPQALQPDEVDRILGRVEERKDITTVETSFREGDPVKVIDGPFSNFSGTVKEVNVEKQKLKVEVGILGRKTPIELDFHQVELENH</sequence>
<dbReference type="InterPro" id="IPR005824">
    <property type="entry name" value="KOW"/>
</dbReference>
<proteinExistence type="inferred from homology"/>
<dbReference type="CDD" id="cd06091">
    <property type="entry name" value="KOW_NusG"/>
    <property type="match status" value="1"/>
</dbReference>
<evidence type="ECO:0000256" key="5">
    <source>
        <dbReference type="HAMAP-Rule" id="MF_00948"/>
    </source>
</evidence>
<evidence type="ECO:0000256" key="3">
    <source>
        <dbReference type="ARBA" id="ARBA00023015"/>
    </source>
</evidence>
<comment type="caution">
    <text evidence="10">The sequence shown here is derived from an EMBL/GenBank/DDBJ whole genome shotgun (WGS) entry which is preliminary data.</text>
</comment>
<evidence type="ECO:0000256" key="1">
    <source>
        <dbReference type="ARBA" id="ARBA00022472"/>
    </source>
</evidence>
<reference evidence="10 11" key="1">
    <citation type="submission" date="2016-09" db="EMBL/GenBank/DDBJ databases">
        <title>Genome-resolved meta-omics ties microbial dynamics to process performance in biotechnology for thiocyanate degradation.</title>
        <authorList>
            <person name="Kantor R.S."/>
            <person name="Huddy R.J."/>
            <person name="Iyer R."/>
            <person name="Thomas B.C."/>
            <person name="Brown C.T."/>
            <person name="Anantharaman K."/>
            <person name="Tringe S."/>
            <person name="Hettich R.L."/>
            <person name="Harrison S.T."/>
            <person name="Banfield J.F."/>
        </authorList>
    </citation>
    <scope>NUCLEOTIDE SEQUENCE [LARGE SCALE GENOMIC DNA]</scope>
    <source>
        <strain evidence="10">59-99</strain>
    </source>
</reference>
<dbReference type="SUPFAM" id="SSF82679">
    <property type="entry name" value="N-utilization substance G protein NusG, N-terminal domain"/>
    <property type="match status" value="1"/>
</dbReference>
<evidence type="ECO:0000256" key="7">
    <source>
        <dbReference type="RuleBase" id="RU000538"/>
    </source>
</evidence>
<dbReference type="Proteomes" id="UP000184233">
    <property type="component" value="Unassembled WGS sequence"/>
</dbReference>
<dbReference type="InterPro" id="IPR014722">
    <property type="entry name" value="Rib_uL2_dom2"/>
</dbReference>
<keyword evidence="2 5" id="KW-0889">Transcription antitermination</keyword>
<name>A0A1M3KW71_9BACT</name>
<dbReference type="InterPro" id="IPR036735">
    <property type="entry name" value="NGN_dom_sf"/>
</dbReference>
<dbReference type="InterPro" id="IPR006645">
    <property type="entry name" value="NGN-like_dom"/>
</dbReference>
<protein>
    <recommendedName>
        <fullName evidence="5 6">Transcription termination/antitermination protein NusG</fullName>
    </recommendedName>
</protein>
<evidence type="ECO:0000259" key="9">
    <source>
        <dbReference type="SMART" id="SM00739"/>
    </source>
</evidence>
<dbReference type="GO" id="GO:0006354">
    <property type="term" value="P:DNA-templated transcription elongation"/>
    <property type="evidence" value="ECO:0007669"/>
    <property type="project" value="UniProtKB-UniRule"/>
</dbReference>
<dbReference type="SMART" id="SM00739">
    <property type="entry name" value="KOW"/>
    <property type="match status" value="1"/>
</dbReference>
<dbReference type="Gene3D" id="3.30.70.940">
    <property type="entry name" value="NusG, N-terminal domain"/>
    <property type="match status" value="1"/>
</dbReference>
<dbReference type="InterPro" id="IPR008991">
    <property type="entry name" value="Translation_prot_SH3-like_sf"/>
</dbReference>
<dbReference type="GO" id="GO:0032784">
    <property type="term" value="P:regulation of DNA-templated transcription elongation"/>
    <property type="evidence" value="ECO:0007669"/>
    <property type="project" value="InterPro"/>
</dbReference>
<dbReference type="STRING" id="1895771.BGO89_08955"/>
<gene>
    <name evidence="5" type="primary">nusG</name>
    <name evidence="10" type="ORF">BGO89_08955</name>
</gene>
<dbReference type="FunFam" id="2.30.30.30:FF:000002">
    <property type="entry name" value="Transcription termination/antitermination factor NusG"/>
    <property type="match status" value="1"/>
</dbReference>
<dbReference type="PANTHER" id="PTHR30265:SF2">
    <property type="entry name" value="TRANSCRIPTION TERMINATION_ANTITERMINATION PROTEIN NUSG"/>
    <property type="match status" value="1"/>
</dbReference>
<dbReference type="EMBL" id="MKVH01000024">
    <property type="protein sequence ID" value="OJX56662.1"/>
    <property type="molecule type" value="Genomic_DNA"/>
</dbReference>
<keyword evidence="4 5" id="KW-0804">Transcription</keyword>
<dbReference type="CDD" id="cd09891">
    <property type="entry name" value="NGN_Bact_1"/>
    <property type="match status" value="1"/>
</dbReference>
<evidence type="ECO:0000313" key="10">
    <source>
        <dbReference type="EMBL" id="OJX56662.1"/>
    </source>
</evidence>
<comment type="function">
    <text evidence="5 7">Participates in transcription elongation, termination and antitermination.</text>
</comment>